<dbReference type="Pfam" id="PF00305">
    <property type="entry name" value="Lipoxygenase"/>
    <property type="match status" value="3"/>
</dbReference>
<feature type="domain" description="Lipoxygenase" evidence="4">
    <location>
        <begin position="174"/>
        <end position="309"/>
    </location>
</feature>
<dbReference type="Proteomes" id="UP000593573">
    <property type="component" value="Unassembled WGS sequence"/>
</dbReference>
<protein>
    <recommendedName>
        <fullName evidence="4">Lipoxygenase domain-containing protein</fullName>
    </recommendedName>
</protein>
<keyword evidence="3" id="KW-0560">Oxidoreductase</keyword>
<dbReference type="EMBL" id="JABFAB010000013">
    <property type="protein sequence ID" value="MBA0668717.1"/>
    <property type="molecule type" value="Genomic_DNA"/>
</dbReference>
<dbReference type="InterPro" id="IPR013819">
    <property type="entry name" value="LipOase_C"/>
</dbReference>
<proteinExistence type="predicted"/>
<dbReference type="GO" id="GO:0046872">
    <property type="term" value="F:metal ion binding"/>
    <property type="evidence" value="ECO:0007669"/>
    <property type="project" value="UniProtKB-KW"/>
</dbReference>
<feature type="domain" description="Lipoxygenase" evidence="4">
    <location>
        <begin position="1"/>
        <end position="88"/>
    </location>
</feature>
<dbReference type="InterPro" id="IPR000907">
    <property type="entry name" value="LipOase"/>
</dbReference>
<dbReference type="GO" id="GO:0016702">
    <property type="term" value="F:oxidoreductase activity, acting on single donors with incorporation of molecular oxygen, incorporation of two atoms of oxygen"/>
    <property type="evidence" value="ECO:0007669"/>
    <property type="project" value="InterPro"/>
</dbReference>
<dbReference type="PANTHER" id="PTHR11771">
    <property type="entry name" value="LIPOXYGENASE"/>
    <property type="match status" value="1"/>
</dbReference>
<evidence type="ECO:0000313" key="5">
    <source>
        <dbReference type="EMBL" id="MBA0668717.1"/>
    </source>
</evidence>
<evidence type="ECO:0000256" key="2">
    <source>
        <dbReference type="ARBA" id="ARBA00022964"/>
    </source>
</evidence>
<evidence type="ECO:0000313" key="6">
    <source>
        <dbReference type="Proteomes" id="UP000593573"/>
    </source>
</evidence>
<gene>
    <name evidence="5" type="ORF">Goklo_001604</name>
</gene>
<name>A0A7J8W0Y8_9ROSI</name>
<dbReference type="Gene3D" id="3.10.450.60">
    <property type="match status" value="1"/>
</dbReference>
<dbReference type="AlphaFoldDB" id="A0A7J8W0Y8"/>
<reference evidence="5 6" key="1">
    <citation type="journal article" date="2019" name="Genome Biol. Evol.">
        <title>Insights into the evolution of the New World diploid cottons (Gossypium, subgenus Houzingenia) based on genome sequencing.</title>
        <authorList>
            <person name="Grover C.E."/>
            <person name="Arick M.A. 2nd"/>
            <person name="Thrash A."/>
            <person name="Conover J.L."/>
            <person name="Sanders W.S."/>
            <person name="Peterson D.G."/>
            <person name="Frelichowski J.E."/>
            <person name="Scheffler J.A."/>
            <person name="Scheffler B.E."/>
            <person name="Wendel J.F."/>
        </authorList>
    </citation>
    <scope>NUCLEOTIDE SEQUENCE [LARGE SCALE GENOMIC DNA]</scope>
    <source>
        <strain evidence="5">57</strain>
        <tissue evidence="5">Leaf</tissue>
    </source>
</reference>
<sequence length="309" mass="34631">MPYLTRINSTSVKTYVSRTVLLLSDDGTLKPLAIELSSPHPKGDQHGAVSKVYTPAQHAVEGSLWQLAKTYVAVNDSGVHQLISHWYCIPATEGQPGALIDADGFVECSVFPEKYCMELMSLTYKDWNLVDQALHRDLKKRRVSVDDKDSPNDLRLVIKDYPYAIHAPLSLRMASALHVAIDYGQYAYAGYHPNHPTITRRFMPEKGTPEYNKLKSNPDKVYLQRITAQAKTVYLGQSDVPEWTSDGTPLAAFKELRNKLLEIEERIVQMNNDKKNKNCIGPVNVPYTLLYPTSEAGITVKGIPNNVTI</sequence>
<evidence type="ECO:0000259" key="4">
    <source>
        <dbReference type="PROSITE" id="PS51393"/>
    </source>
</evidence>
<evidence type="ECO:0000256" key="1">
    <source>
        <dbReference type="ARBA" id="ARBA00022723"/>
    </source>
</evidence>
<keyword evidence="2" id="KW-0223">Dioxygenase</keyword>
<dbReference type="OrthoDB" id="407298at2759"/>
<comment type="caution">
    <text evidence="5">The sequence shown here is derived from an EMBL/GenBank/DDBJ whole genome shotgun (WGS) entry which is preliminary data.</text>
</comment>
<dbReference type="SUPFAM" id="SSF48484">
    <property type="entry name" value="Lipoxigenase"/>
    <property type="match status" value="1"/>
</dbReference>
<keyword evidence="1" id="KW-0479">Metal-binding</keyword>
<feature type="domain" description="Lipoxygenase" evidence="4">
    <location>
        <begin position="99"/>
        <end position="164"/>
    </location>
</feature>
<dbReference type="Gene3D" id="1.20.245.10">
    <property type="entry name" value="Lipoxygenase-1, Domain 5"/>
    <property type="match status" value="2"/>
</dbReference>
<dbReference type="InterPro" id="IPR036226">
    <property type="entry name" value="LipOase_C_sf"/>
</dbReference>
<evidence type="ECO:0000256" key="3">
    <source>
        <dbReference type="ARBA" id="ARBA00023002"/>
    </source>
</evidence>
<organism evidence="5 6">
    <name type="scientific">Gossypium klotzschianum</name>
    <dbReference type="NCBI Taxonomy" id="34286"/>
    <lineage>
        <taxon>Eukaryota</taxon>
        <taxon>Viridiplantae</taxon>
        <taxon>Streptophyta</taxon>
        <taxon>Embryophyta</taxon>
        <taxon>Tracheophyta</taxon>
        <taxon>Spermatophyta</taxon>
        <taxon>Magnoliopsida</taxon>
        <taxon>eudicotyledons</taxon>
        <taxon>Gunneridae</taxon>
        <taxon>Pentapetalae</taxon>
        <taxon>rosids</taxon>
        <taxon>malvids</taxon>
        <taxon>Malvales</taxon>
        <taxon>Malvaceae</taxon>
        <taxon>Malvoideae</taxon>
        <taxon>Gossypium</taxon>
    </lineage>
</organism>
<dbReference type="GO" id="GO:0034440">
    <property type="term" value="P:lipid oxidation"/>
    <property type="evidence" value="ECO:0007669"/>
    <property type="project" value="InterPro"/>
</dbReference>
<dbReference type="PROSITE" id="PS51393">
    <property type="entry name" value="LIPOXYGENASE_3"/>
    <property type="match status" value="3"/>
</dbReference>
<accession>A0A7J8W0Y8</accession>
<keyword evidence="6" id="KW-1185">Reference proteome</keyword>